<name>A0A2S2R9G9_9HEMI</name>
<dbReference type="EMBL" id="GGMS01017117">
    <property type="protein sequence ID" value="MBY86320.1"/>
    <property type="molecule type" value="Transcribed_RNA"/>
</dbReference>
<reference evidence="1" key="1">
    <citation type="submission" date="2018-04" db="EMBL/GenBank/DDBJ databases">
        <title>Transcriptome assembly of Sipha flava.</title>
        <authorList>
            <person name="Scully E.D."/>
            <person name="Geib S.M."/>
            <person name="Palmer N.A."/>
            <person name="Koch K."/>
            <person name="Bradshaw J."/>
            <person name="Heng-Moss T."/>
            <person name="Sarath G."/>
        </authorList>
    </citation>
    <scope>NUCLEOTIDE SEQUENCE</scope>
</reference>
<organism evidence="1">
    <name type="scientific">Sipha flava</name>
    <name type="common">yellow sugarcane aphid</name>
    <dbReference type="NCBI Taxonomy" id="143950"/>
    <lineage>
        <taxon>Eukaryota</taxon>
        <taxon>Metazoa</taxon>
        <taxon>Ecdysozoa</taxon>
        <taxon>Arthropoda</taxon>
        <taxon>Hexapoda</taxon>
        <taxon>Insecta</taxon>
        <taxon>Pterygota</taxon>
        <taxon>Neoptera</taxon>
        <taxon>Paraneoptera</taxon>
        <taxon>Hemiptera</taxon>
        <taxon>Sternorrhyncha</taxon>
        <taxon>Aphidomorpha</taxon>
        <taxon>Aphidoidea</taxon>
        <taxon>Aphididae</taxon>
        <taxon>Sipha</taxon>
    </lineage>
</organism>
<dbReference type="AlphaFoldDB" id="A0A2S2R9G9"/>
<gene>
    <name evidence="1" type="ORF">g.28733</name>
</gene>
<proteinExistence type="predicted"/>
<sequence>MKNIMSPILKKNQKVEHMNENVKVVIGTVKEIEIGNVIGTGNVVDTERVALKIQKQAIKKKGNINTSLIIIVLEVVVMKNVLGYKYRSRSGYIVAKIRKRSLKRTRKIITVNNLYFF</sequence>
<accession>A0A2S2R9G9</accession>
<evidence type="ECO:0000313" key="1">
    <source>
        <dbReference type="EMBL" id="MBY86320.1"/>
    </source>
</evidence>
<protein>
    <submittedName>
        <fullName evidence="1">Uncharacterized protein</fullName>
    </submittedName>
</protein>